<keyword evidence="1" id="KW-1133">Transmembrane helix</keyword>
<feature type="transmembrane region" description="Helical" evidence="1">
    <location>
        <begin position="172"/>
        <end position="192"/>
    </location>
</feature>
<keyword evidence="4" id="KW-1185">Reference proteome</keyword>
<keyword evidence="1" id="KW-0812">Transmembrane</keyword>
<evidence type="ECO:0000256" key="2">
    <source>
        <dbReference type="SAM" id="SignalP"/>
    </source>
</evidence>
<dbReference type="Pfam" id="PF04955">
    <property type="entry name" value="HupE_UreJ"/>
    <property type="match status" value="1"/>
</dbReference>
<keyword evidence="2" id="KW-0732">Signal</keyword>
<dbReference type="PIRSF" id="PIRSF016919">
    <property type="entry name" value="HupE_UreJ"/>
    <property type="match status" value="1"/>
</dbReference>
<evidence type="ECO:0000256" key="1">
    <source>
        <dbReference type="SAM" id="Phobius"/>
    </source>
</evidence>
<feature type="chain" id="PRO_5026796050" evidence="2">
    <location>
        <begin position="25"/>
        <end position="193"/>
    </location>
</feature>
<sequence>MGLTQSIRLSLGAALCLLPVFAFAHPGHDESGLMAGVAHPLSGMDHLLAMFAVGLWAAQQAGKARLMLPLTFVAGMLLGGLLGFEGFAIAHLETGIAASVLAFGLLVAVAARPPVALALAITGLFGLAHGIAHGMEFPQMSSPAAYAVGFLIATSALHAAGFALARGLPMRAAALVRALGLVSAGAGITLLAG</sequence>
<reference evidence="3 4" key="1">
    <citation type="submission" date="2020-02" db="EMBL/GenBank/DDBJ databases">
        <authorList>
            <person name="Liang J."/>
        </authorList>
    </citation>
    <scope>NUCLEOTIDE SEQUENCE [LARGE SCALE GENOMIC DNA]</scope>
    <source>
        <strain evidence="3 4">L22-9</strain>
    </source>
</reference>
<feature type="transmembrane region" description="Helical" evidence="1">
    <location>
        <begin position="115"/>
        <end position="132"/>
    </location>
</feature>
<proteinExistence type="predicted"/>
<feature type="transmembrane region" description="Helical" evidence="1">
    <location>
        <begin position="144"/>
        <end position="165"/>
    </location>
</feature>
<dbReference type="EMBL" id="CP048810">
    <property type="protein sequence ID" value="QKS80441.1"/>
    <property type="molecule type" value="Genomic_DNA"/>
</dbReference>
<dbReference type="RefSeq" id="WP_176687567.1">
    <property type="nucleotide sequence ID" value="NZ_CP048810.1"/>
</dbReference>
<evidence type="ECO:0000313" key="4">
    <source>
        <dbReference type="Proteomes" id="UP000509545"/>
    </source>
</evidence>
<dbReference type="InterPro" id="IPR007038">
    <property type="entry name" value="HupE_UreJ"/>
</dbReference>
<feature type="transmembrane region" description="Helical" evidence="1">
    <location>
        <begin position="38"/>
        <end position="57"/>
    </location>
</feature>
<accession>A0A6N1CM58</accession>
<keyword evidence="1" id="KW-0472">Membrane</keyword>
<organism evidence="3 4">
    <name type="scientific">Pseudomonas bijieensis</name>
    <dbReference type="NCBI Taxonomy" id="2681983"/>
    <lineage>
        <taxon>Bacteria</taxon>
        <taxon>Pseudomonadati</taxon>
        <taxon>Pseudomonadota</taxon>
        <taxon>Gammaproteobacteria</taxon>
        <taxon>Pseudomonadales</taxon>
        <taxon>Pseudomonadaceae</taxon>
        <taxon>Pseudomonas</taxon>
    </lineage>
</organism>
<gene>
    <name evidence="3" type="ORF">GN234_00095</name>
</gene>
<dbReference type="Proteomes" id="UP000509545">
    <property type="component" value="Chromosome"/>
</dbReference>
<name>A0A6N1CM58_9PSED</name>
<feature type="transmembrane region" description="Helical" evidence="1">
    <location>
        <begin position="88"/>
        <end position="108"/>
    </location>
</feature>
<dbReference type="KEGG" id="pbz:GN234_00095"/>
<evidence type="ECO:0000313" key="3">
    <source>
        <dbReference type="EMBL" id="QKS80441.1"/>
    </source>
</evidence>
<feature type="signal peptide" evidence="2">
    <location>
        <begin position="1"/>
        <end position="24"/>
    </location>
</feature>
<dbReference type="AlphaFoldDB" id="A0A6N1CM58"/>
<protein>
    <submittedName>
        <fullName evidence="3">HupE/UreJ family protein</fullName>
    </submittedName>
</protein>
<feature type="transmembrane region" description="Helical" evidence="1">
    <location>
        <begin position="64"/>
        <end position="82"/>
    </location>
</feature>